<dbReference type="SUPFAM" id="SSF56322">
    <property type="entry name" value="ADC synthase"/>
    <property type="match status" value="1"/>
</dbReference>
<dbReference type="STRING" id="28115.HQ47_02635"/>
<keyword evidence="3" id="KW-1185">Reference proteome</keyword>
<evidence type="ECO:0000313" key="2">
    <source>
        <dbReference type="EMBL" id="KGN74834.1"/>
    </source>
</evidence>
<proteinExistence type="predicted"/>
<name>A0A0A2EEJ0_9PORP</name>
<dbReference type="AlphaFoldDB" id="A0A0A2EEJ0"/>
<dbReference type="EMBL" id="JRFA01000009">
    <property type="protein sequence ID" value="KGN74834.1"/>
    <property type="molecule type" value="Genomic_DNA"/>
</dbReference>
<dbReference type="GO" id="GO:0000162">
    <property type="term" value="P:L-tryptophan biosynthetic process"/>
    <property type="evidence" value="ECO:0007669"/>
    <property type="project" value="TreeGrafter"/>
</dbReference>
<dbReference type="InterPro" id="IPR015890">
    <property type="entry name" value="Chorismate_C"/>
</dbReference>
<dbReference type="Gene3D" id="3.60.120.10">
    <property type="entry name" value="Anthranilate synthase"/>
    <property type="match status" value="1"/>
</dbReference>
<protein>
    <submittedName>
        <fullName evidence="2">Aminobenzoate synthetase</fullName>
    </submittedName>
</protein>
<sequence length="326" mass="36675">MTSIDNQFEAMNRLGSQKKPFLFAVDYELSELILIKEPLSQQEVLFDVRGVSNDAVVSTTDKGVARFRFSSSPITFEEYKKRFRIIRDALVRGDSFLANLTVSTPVQVDLSLPEVYLRAKALYKLCVPGRFVCFSPERFVCLKDGYISCNPMKGTIDASIPDAEAIILSDYKESAEHYTIVDLIRNDLSMVSKNVQVKRFRYIDRLKTNKGELLQVSSEIEGVLPDDWQAQIGSIIHKLLPAGSICGAPKEATVKAIAGAENEKRGFYTGVFGYFDGQSLDTGVMIRYIEQRPDGRMFYRSGGGITINSIAREEYDEVCEKVYLPF</sequence>
<dbReference type="GO" id="GO:0046820">
    <property type="term" value="F:4-amino-4-deoxychorismate synthase activity"/>
    <property type="evidence" value="ECO:0007669"/>
    <property type="project" value="TreeGrafter"/>
</dbReference>
<dbReference type="OrthoDB" id="9803598at2"/>
<dbReference type="PANTHER" id="PTHR11236">
    <property type="entry name" value="AMINOBENZOATE/ANTHRANILATE SYNTHASE"/>
    <property type="match status" value="1"/>
</dbReference>
<dbReference type="Proteomes" id="UP000030103">
    <property type="component" value="Unassembled WGS sequence"/>
</dbReference>
<gene>
    <name evidence="2" type="ORF">HQ47_02635</name>
</gene>
<dbReference type="PRINTS" id="PR00095">
    <property type="entry name" value="ANTSNTHASEI"/>
</dbReference>
<dbReference type="NCBIfam" id="NF005486">
    <property type="entry name" value="PRK07093.1"/>
    <property type="match status" value="1"/>
</dbReference>
<dbReference type="InterPro" id="IPR019999">
    <property type="entry name" value="Anth_synth_I-like"/>
</dbReference>
<comment type="caution">
    <text evidence="2">The sequence shown here is derived from an EMBL/GenBank/DDBJ whole genome shotgun (WGS) entry which is preliminary data.</text>
</comment>
<accession>A0A0A2EEJ0</accession>
<dbReference type="PANTHER" id="PTHR11236:SF50">
    <property type="entry name" value="AMINODEOXYCHORISMATE SYNTHASE COMPONENT 1"/>
    <property type="match status" value="1"/>
</dbReference>
<dbReference type="eggNOG" id="COG0147">
    <property type="taxonomic scope" value="Bacteria"/>
</dbReference>
<feature type="domain" description="Chorismate-utilising enzyme C-terminal" evidence="1">
    <location>
        <begin position="76"/>
        <end position="321"/>
    </location>
</feature>
<evidence type="ECO:0000313" key="3">
    <source>
        <dbReference type="Proteomes" id="UP000030103"/>
    </source>
</evidence>
<organism evidence="2 3">
    <name type="scientific">Porphyromonas macacae</name>
    <dbReference type="NCBI Taxonomy" id="28115"/>
    <lineage>
        <taxon>Bacteria</taxon>
        <taxon>Pseudomonadati</taxon>
        <taxon>Bacteroidota</taxon>
        <taxon>Bacteroidia</taxon>
        <taxon>Bacteroidales</taxon>
        <taxon>Porphyromonadaceae</taxon>
        <taxon>Porphyromonas</taxon>
    </lineage>
</organism>
<reference evidence="2 3" key="1">
    <citation type="submission" date="2014-09" db="EMBL/GenBank/DDBJ databases">
        <title>Draft Genome Sequence of Porphyromonas macacae COT-192_OH2859.</title>
        <authorList>
            <person name="Wallis C."/>
            <person name="Deusch O."/>
            <person name="O'Flynn C."/>
            <person name="Davis I."/>
            <person name="Horsfall A."/>
            <person name="Kirkwood N."/>
            <person name="Harris S."/>
            <person name="Eisen J.A."/>
            <person name="Coil D.A."/>
            <person name="Darling A.E."/>
            <person name="Jospin G."/>
            <person name="Alexiev A."/>
        </authorList>
    </citation>
    <scope>NUCLEOTIDE SEQUENCE [LARGE SCALE GENOMIC DNA]</scope>
    <source>
        <strain evidence="3">COT-192 OH2859</strain>
    </source>
</reference>
<evidence type="ECO:0000259" key="1">
    <source>
        <dbReference type="Pfam" id="PF00425"/>
    </source>
</evidence>
<dbReference type="Pfam" id="PF00425">
    <property type="entry name" value="Chorismate_bind"/>
    <property type="match status" value="1"/>
</dbReference>
<dbReference type="InterPro" id="IPR005801">
    <property type="entry name" value="ADC_synthase"/>
</dbReference>
<dbReference type="RefSeq" id="WP_036873118.1">
    <property type="nucleotide sequence ID" value="NZ_JASBZX010000002.1"/>
</dbReference>